<reference evidence="1 2" key="2">
    <citation type="submission" date="2019-09" db="EMBL/GenBank/DDBJ databases">
        <title>Complete Genome Sequence and Methylome Analysis of free living Spirochaetas.</title>
        <authorList>
            <person name="Leshcheva N."/>
            <person name="Mikheeva N."/>
        </authorList>
    </citation>
    <scope>NUCLEOTIDE SEQUENCE [LARGE SCALE GENOMIC DNA]</scope>
    <source>
        <strain evidence="1 2">P</strain>
    </source>
</reference>
<name>A0A5C1QD72_9SPIO</name>
<keyword evidence="2" id="KW-1185">Reference proteome</keyword>
<reference evidence="1 2" key="1">
    <citation type="submission" date="2019-02" db="EMBL/GenBank/DDBJ databases">
        <authorList>
            <person name="Fomenkov A."/>
            <person name="Dubinina G."/>
            <person name="Grabovich M."/>
            <person name="Vincze T."/>
            <person name="Roberts R.J."/>
        </authorList>
    </citation>
    <scope>NUCLEOTIDE SEQUENCE [LARGE SCALE GENOMIC DNA]</scope>
    <source>
        <strain evidence="1 2">P</strain>
    </source>
</reference>
<protein>
    <submittedName>
        <fullName evidence="1">Uncharacterized protein</fullName>
    </submittedName>
</protein>
<evidence type="ECO:0000313" key="2">
    <source>
        <dbReference type="Proteomes" id="UP000323824"/>
    </source>
</evidence>
<dbReference type="EMBL" id="CP035807">
    <property type="protein sequence ID" value="QEN04586.1"/>
    <property type="molecule type" value="Genomic_DNA"/>
</dbReference>
<dbReference type="KEGG" id="sper:EW093_07670"/>
<evidence type="ECO:0000313" key="1">
    <source>
        <dbReference type="EMBL" id="QEN04586.1"/>
    </source>
</evidence>
<dbReference type="OrthoDB" id="594021at2"/>
<organism evidence="1 2">
    <name type="scientific">Thiospirochaeta perfilievii</name>
    <dbReference type="NCBI Taxonomy" id="252967"/>
    <lineage>
        <taxon>Bacteria</taxon>
        <taxon>Pseudomonadati</taxon>
        <taxon>Spirochaetota</taxon>
        <taxon>Spirochaetia</taxon>
        <taxon>Spirochaetales</taxon>
        <taxon>Spirochaetaceae</taxon>
        <taxon>Thiospirochaeta</taxon>
    </lineage>
</organism>
<sequence>MFNQVPNISYSNIHGVLESIQPLDKVAISTKVGTLIPIYRVEDHGRKKLTPVKVDPLGRVKSLQLQDVTQVNTTVGEIPTEFITFYPSGNIRRVFPLNGKLSGYWSEDNEYNLAKIISIKTMVGTISVKPIYVHFYETGELKSITFWPKERVLINTRYGEIKIKTGISFYKSGRVKSFEPDSQISIETPIGNLLAYDPDPIGINGEKNSLSFNEEGDVITISTISSEVIVVDNKGMENIFTPDVQPSRCDDEIFIIKPLKIEFHGDEVIFKYGFKTIGKSKNNSEFIIKEFTSNKVQNCNLSSCSKSS</sequence>
<accession>A0A5C1QD72</accession>
<dbReference type="Proteomes" id="UP000323824">
    <property type="component" value="Chromosome"/>
</dbReference>
<dbReference type="AlphaFoldDB" id="A0A5C1QD72"/>
<dbReference type="RefSeq" id="WP_149567829.1">
    <property type="nucleotide sequence ID" value="NZ_CP035807.1"/>
</dbReference>
<gene>
    <name evidence="1" type="ORF">EW093_07670</name>
</gene>
<proteinExistence type="predicted"/>